<sequence>MFRKALLVFLAALSARLGAAGELTLEEGEALLRQFAPQHYRQMTLENARDCIDVSFENFLRALHNIKYPNGDPPPSLLDETDHRVWGGGDAAFLELHGPWEPAKRYVLLYYFHDWVLVASKDQGRTWEAVQDSGGFLSYCHSPDCDLGAGYLAQVDVDLDDTPEVVIGYGERDPRAGGEDLFIYAFRDGRLELISPGTQDEETDEFIRKCHGRNFWVTTELSSPFNRAFLDDVDRDNVAEVVVMPGLRDWDETIDGSWEEYSGSPGPRCRQCVEMDQPIRVYKLKNGKYQLWKEIDRREDFPFGYPALGVFHPGVVTYSQLKNGQGLGELRVFVSTPAIGWVERGPRMTVDDYDVGSFVVDFNGKPLKFRKKWENKRFPELGKGDQVVNGVWVYELLRKGCPPWEVNPAEVAYPHPDPCREYAFVGPYMEFSVRREDVADFILRSAEKRYRELETRKAQGAPLKGPEREVVFVQVDILGSLKNGKRVLVEALIGVKKDTSPQAPKAAAAK</sequence>
<gene>
    <name evidence="2" type="ORF">ENQ31_06545</name>
</gene>
<accession>A0A7C2NCW2</accession>
<dbReference type="EMBL" id="DSMR01000475">
    <property type="protein sequence ID" value="HET47807.1"/>
    <property type="molecule type" value="Genomic_DNA"/>
</dbReference>
<protein>
    <recommendedName>
        <fullName evidence="3">Exo-alpha-sialidase</fullName>
    </recommendedName>
</protein>
<evidence type="ECO:0000313" key="2">
    <source>
        <dbReference type="EMBL" id="HET47807.1"/>
    </source>
</evidence>
<feature type="signal peptide" evidence="1">
    <location>
        <begin position="1"/>
        <end position="19"/>
    </location>
</feature>
<evidence type="ECO:0008006" key="3">
    <source>
        <dbReference type="Google" id="ProtNLM"/>
    </source>
</evidence>
<comment type="caution">
    <text evidence="2">The sequence shown here is derived from an EMBL/GenBank/DDBJ whole genome shotgun (WGS) entry which is preliminary data.</text>
</comment>
<organism evidence="2">
    <name type="scientific">Thermoanaerobaculum aquaticum</name>
    <dbReference type="NCBI Taxonomy" id="1312852"/>
    <lineage>
        <taxon>Bacteria</taxon>
        <taxon>Pseudomonadati</taxon>
        <taxon>Acidobacteriota</taxon>
        <taxon>Thermoanaerobaculia</taxon>
        <taxon>Thermoanaerobaculales</taxon>
        <taxon>Thermoanaerobaculaceae</taxon>
        <taxon>Thermoanaerobaculum</taxon>
    </lineage>
</organism>
<reference evidence="2" key="1">
    <citation type="journal article" date="2020" name="mSystems">
        <title>Genome- and Community-Level Interaction Insights into Carbon Utilization and Element Cycling Functions of Hydrothermarchaeota in Hydrothermal Sediment.</title>
        <authorList>
            <person name="Zhou Z."/>
            <person name="Liu Y."/>
            <person name="Xu W."/>
            <person name="Pan J."/>
            <person name="Luo Z.H."/>
            <person name="Li M."/>
        </authorList>
    </citation>
    <scope>NUCLEOTIDE SEQUENCE [LARGE SCALE GENOMIC DNA]</scope>
    <source>
        <strain evidence="2">SpSt-299</strain>
    </source>
</reference>
<proteinExistence type="predicted"/>
<name>A0A7C2NCW2_9BACT</name>
<keyword evidence="1" id="KW-0732">Signal</keyword>
<feature type="chain" id="PRO_5027662628" description="Exo-alpha-sialidase" evidence="1">
    <location>
        <begin position="20"/>
        <end position="510"/>
    </location>
</feature>
<dbReference type="AlphaFoldDB" id="A0A7C2NCW2"/>
<evidence type="ECO:0000256" key="1">
    <source>
        <dbReference type="SAM" id="SignalP"/>
    </source>
</evidence>